<dbReference type="Pfam" id="PF13332">
    <property type="entry name" value="Fil_haemagg_2"/>
    <property type="match status" value="5"/>
</dbReference>
<dbReference type="GO" id="GO:0003824">
    <property type="term" value="F:catalytic activity"/>
    <property type="evidence" value="ECO:0007669"/>
    <property type="project" value="UniProtKB-ARBA"/>
</dbReference>
<dbReference type="Pfam" id="PF05594">
    <property type="entry name" value="Fil_haemagg"/>
    <property type="match status" value="14"/>
</dbReference>
<dbReference type="InterPro" id="IPR010069">
    <property type="entry name" value="CdiA_FHA1_rpt"/>
</dbReference>
<comment type="caution">
    <text evidence="1">The sequence shown here is derived from an EMBL/GenBank/DDBJ whole genome shotgun (WGS) entry which is preliminary data.</text>
</comment>
<reference evidence="1 2" key="1">
    <citation type="submission" date="2018-01" db="EMBL/GenBank/DDBJ databases">
        <title>Genomic Sequence of Chromobacterium MWU13-2610 from wild cranberry bogs within the Cape Cod National Seashore.</title>
        <authorList>
            <person name="O'Hara-Hanley K."/>
            <person name="Soby S."/>
            <person name="Harrison A."/>
        </authorList>
    </citation>
    <scope>NUCLEOTIDE SEQUENCE [LARGE SCALE GENOMIC DNA]</scope>
    <source>
        <strain evidence="1 2">MWU13-2610</strain>
    </source>
</reference>
<feature type="non-terminal residue" evidence="1">
    <location>
        <position position="3118"/>
    </location>
</feature>
<organism evidence="1 2">
    <name type="scientific">Chromobacterium sinusclupearum</name>
    <dbReference type="NCBI Taxonomy" id="2077146"/>
    <lineage>
        <taxon>Bacteria</taxon>
        <taxon>Pseudomonadati</taxon>
        <taxon>Pseudomonadota</taxon>
        <taxon>Betaproteobacteria</taxon>
        <taxon>Neisseriales</taxon>
        <taxon>Chromobacteriaceae</taxon>
        <taxon>Chromobacterium</taxon>
    </lineage>
</organism>
<evidence type="ECO:0008006" key="3">
    <source>
        <dbReference type="Google" id="ProtNLM"/>
    </source>
</evidence>
<sequence length="3118" mass="315619">MDVNAATVDNSHGILQAAGTLNLTKQSSLINDGGHLAAQSLNVKADSLSNKAGEIYAQQQLSSQLKTLDNSQGSVIGGQGVDLTVTDKLHNDGTLGSDGQVKLNAGQLDNVAGTIQSGKDLQLSATSLTNAATGQILALGKDATSKVDVTGDLHNQGKIAGNAQLDVNAATVDNSHGTLQAAGALNLTKQSSLINDGGHLAAQSLNVTADSLSNKAGEIYAQGQLTSQLKTLDNSQGSLIGGQGVDLTVTGTLRNDGTLGSDGQVKLNAGQLDNVAGSIQAGKDLQLTAQSLSNADKGQILALGKDAASKLDVTGDLHNQGKIAGNAQLDVNAATVDNSHGTLQAAGALNLTKQSSLINDGGHLAAQSLNVKADSLSNKAGEIYAQGQLSSLLMTLDNTQGSVIGGQGVDLTVTNTLHNDGTLGGDGQVKLSAGALENAAGTIQSGKDLQLTAASLSNAATGQILALGKDAASKVDVTGDLHNQGKIAGNGQLDVNAATVDNAKGTLQAAGALNLTKQTSLINDGGHLAAQSLNVKADSLSNKSGEIYAQQQLTSQLKTLDNSQGSLIGGQGVDLTVTDKLHNDGTLGSDGQVKLTVGALENATGSIQSGKDLQLTAQSLSNADKGQILALGKDAASKVDVTGDLHNQGKIAGNGQLDVNAATVDNSHGTLQAAGALNLTKQSSLINDGGHLTAQSLKVKADSLSNKAGEIYAQGQLSSQLKTLDNSQGSVIGGQGVDLTVTGTLYNDGTLGSDGQVKLNAGQLDNVAGSIQAGKDLQLTAQSLSNADKGQILALGKDAASKVDVTGDLHNQGKIAGNGQLDVNAAAVDNAKGTLQAAGALNLTKQSSLTNDGGHVAAQSLNVKADSLSNKAGEIYAQQQLTSQLKTLDNTQGSVIGGQGVDLTVTDKLHNDGTLGSDGQVKLNAGQLDNVAGSIQAGKDLQLTAQSLTNADKGQILALGKDAASKLDITGDLHNQGKIAGNAQLDVNAATVDNTHGTLQAAGALNLTKQTSLSNDGGHLAAQSLNVKADSLSNKAGEIYAQQQLTSQLKTLDNSQGSIIGGQGVDLTVTDKLHNDGTLGSDGQVKLTAGSLENVAGSIQSGKGLQLTAASLTNADKGQILALGKDAASKVDVTGDLHNQGKIAGNGQLDVNAATVDNSHGTLQAAGALNLTKQTSLINDDGHLAAQSLNVKADSLSNKAGEIYAQGQLSSQLKTLDNSQGSLIGGQGIDLTVTDKLHNDGTLGSDGQVKLTTGALENVVGSIQSGNDLQLTASSLTNADKGQILALGKDAASKVDVTGDLHNQGKIAGNGQLDVNAATVDNAKGTLQAAGALNLTKQTSLTNDGGHLAAQSLNMKADSLSNQAGEIRQIGQGTALLQVAQDFHNQQGQVLSNGGLSLTANSLDNHQGTLSSQGAQQLQLKQGLNNQGGTLASGQTLNLTLGAALDNRQGQLQSGSLQLNAASLDNRGGSVKALGGDANQLTLSGKLDNSGGGVLATNGNLTLQASQLDNRGGQLQSAAILNAQLAQDAQNGGGKLQASQLQLGAASLGNQHGVIGQAGAGVAKLDIRGQIDNSQQGKITSAGQLQVTAGDINNSQGVLSSQGDLTLRGGVLNNQQGTLGSQAALTLTASQLDNGGGLLQAGQTLQLDSASLSNAGGKVLALGSGDSRLTLTSQLSNGGQIAGNGNWLLSAPRFDNGGGSVYSQGNLTLNTASLANPGSLLAGQDLTLSLQGDFINNAGTQLQANRNLSISASGNLVNNGQLQSSGNLSLTGLNWTNNGSVNIGGTLSTQLSQSLLNYGSLGAGALNLHAASLTNTASITGGDIAIQAGSLDNSGGKAVLASAGNMALNIGGTLNNHDGAWLYSQGDMHIGQAGASVGQVINHIATLQSDGNMFIDAGRVSNESNSITLRQEVSQTSETRPLQKFFEYWCEHPATYGCGGLYKDVWRTVGTIYITKKTTVDVASESAASAQILVGGSFSVISNSFDNKYSHVAAGQNVNLSSGLVINNIGQGLYSSTVVETRNHYDDPKNGSDNYTVQNQPPVQTGSLDATVAAGKILSLQAPTIINGKGVAGVGGQNLQSALSDTHVAFDKAQGGGVSGAGQQSAVSGQALQGKVGQAQGAQLNGSVGGTDGKALNGQTQGQVSGQALQGNIGQAQGAQLNGSIGTADGKALNGQAQGQVSGQALQGKVGQAQGAQLNGSVGAADGKALGGQAQGQVQGAKIAGEAMQAVQQQVDTSHDAIRVSPAGQLNRVYVPVPAQKAMALESAGAKVGNPVAGGYAVPDNGLFHTQPAPQQPYLVETNPQFTQYSNFVSSDYLLKQLNYDPSKVEKRLGDGFYEQQMVSKAITDMTGKRFLSGYGNAMQQYQQLMSNGAQYAKAFQLTPGMALSAEQMAKLTSDMVWLVKQNVGGQDVLVPMVYLAHADQQSLRGQGAVLAGSSMTLLADGDLVNNGTLKSDSTLLAQANNIRIEGGKVQAGGDLGLSARQNLVVTDDAVHGQAGSSIQAGGDLQLQAGNDLKLQAAEVQAGGNASLLAGHDLDIASRETRYNLGDSNRYSSFQYQQVDHAGSQLNIGGNLVLSADNNLTLSGSSAKAGGSVQALAGNSLTLESTLDSKHGAGNWWGGGYDTLSQSHNASLLQGGGDVLLKAGGDLSLIGSAAQSSGGSLTALAGKQLTLQSEVNTSHDIGYGWGNSHNWQTDSLTVAGLSGKGDLQLHADGDALLNGASLASGGKLTLSAGNDIKLGTVATESRNDNTWGETVRNRYDLTQHGATVQGEGGLLLKAGRDISTQAANLTSNGQEALIAGRDVNLGSAQERHSDYSKTVHHSSGMFSSSTTTDIVAHDSTHEAGSTVSADTVILKGQRDINIHASQVAGSGDVTLDAGRNLNITSGTDTSRLFQYHKEETSGLFSGGGLGFTIGSKELTQQLDGAGTTQSQNRSLVGSIGGNLSLKTGDTLTLQGSDVTAGGNLYLDTKKQNLDVAVDTWHSVQKTESKSSGLTVQLTSPLISGVQAMASAADTAAKSKDDRVKALSTATAALAGYNSYAAYQQAMSKAAEGTKGGIQLSLTVGSSHSESTTVSDSHTESGSLLKSGGTLVDLAHGAGQDSTITGKGAQFVAGK</sequence>
<evidence type="ECO:0000313" key="1">
    <source>
        <dbReference type="EMBL" id="POB00317.1"/>
    </source>
</evidence>
<dbReference type="Proteomes" id="UP000236416">
    <property type="component" value="Unassembled WGS sequence"/>
</dbReference>
<evidence type="ECO:0000313" key="2">
    <source>
        <dbReference type="Proteomes" id="UP000236416"/>
    </source>
</evidence>
<gene>
    <name evidence="1" type="ORF">C2134_02660</name>
</gene>
<accession>A0A2K4MT81</accession>
<dbReference type="InterPro" id="IPR025157">
    <property type="entry name" value="Hemagglutinin_rpt"/>
</dbReference>
<protein>
    <recommendedName>
        <fullName evidence="3">Toxin CdiA</fullName>
    </recommendedName>
</protein>
<dbReference type="InterPro" id="IPR008619">
    <property type="entry name" value="Filamentous_hemagglutn_rpt"/>
</dbReference>
<keyword evidence="2" id="KW-1185">Reference proteome</keyword>
<dbReference type="NCBIfam" id="TIGR01731">
    <property type="entry name" value="fil_hemag_20aa"/>
    <property type="match status" value="48"/>
</dbReference>
<name>A0A2K4MT81_9NEIS</name>
<dbReference type="EMBL" id="PPTF01000010">
    <property type="protein sequence ID" value="POB00317.1"/>
    <property type="molecule type" value="Genomic_DNA"/>
</dbReference>
<proteinExistence type="predicted"/>